<evidence type="ECO:0000313" key="8">
    <source>
        <dbReference type="EMBL" id="SGZ56386.1"/>
    </source>
</evidence>
<feature type="transmembrane region" description="Helical" evidence="6">
    <location>
        <begin position="267"/>
        <end position="287"/>
    </location>
</feature>
<dbReference type="PANTHER" id="PTHR28304:SF2">
    <property type="entry name" value="PEROXISOMAL MEMBRANE PROTEIN PEX29"/>
    <property type="match status" value="1"/>
</dbReference>
<accession>A0A1L0C0Z6</accession>
<feature type="domain" description="TECPR1-like DysF" evidence="7">
    <location>
        <begin position="111"/>
        <end position="513"/>
    </location>
</feature>
<dbReference type="OrthoDB" id="74314at2759"/>
<dbReference type="InterPro" id="IPR010482">
    <property type="entry name" value="TECPR1-like_DysF"/>
</dbReference>
<organism evidence="8 9">
    <name type="scientific">Sungouiella intermedia</name>
    <dbReference type="NCBI Taxonomy" id="45354"/>
    <lineage>
        <taxon>Eukaryota</taxon>
        <taxon>Fungi</taxon>
        <taxon>Dikarya</taxon>
        <taxon>Ascomycota</taxon>
        <taxon>Saccharomycotina</taxon>
        <taxon>Pichiomycetes</taxon>
        <taxon>Metschnikowiaceae</taxon>
        <taxon>Sungouiella</taxon>
    </lineage>
</organism>
<evidence type="ECO:0000256" key="5">
    <source>
        <dbReference type="SAM" id="MobiDB-lite"/>
    </source>
</evidence>
<comment type="subcellular location">
    <subcellularLocation>
        <location evidence="1">Membrane</location>
        <topology evidence="1">Multi-pass membrane protein</topology>
    </subcellularLocation>
</comment>
<gene>
    <name evidence="8" type="ORF">SAMEA4029010_CIC11G00000004658</name>
</gene>
<feature type="compositionally biased region" description="Acidic residues" evidence="5">
    <location>
        <begin position="414"/>
        <end position="424"/>
    </location>
</feature>
<sequence length="554" mass="63013">MDLVSKMLENIMVVQSPTSDHTSSHDAPATDIGAKRTSVSSTEQLESAPPAQMVQSSQYSSFWYLDDDPLKAPNQLSEKLMERVMSLIVGPETEGSLGLEGRMDIHKTRPPFSVNLMATNSTQLGQKSGPIFEMIDTVLMIVGWYNPFFTVGSGMLMTHVILNPYLASAIPTALLLKKFLIPSYLKLYPPDSSLVDGLNILHNPIPYDGPPLDKYEPPKVCSQYSRQFLMNFADLQNFQVGYIHLYDALVDWGQHYFLFEDQKLTTAVYLALLAISAGNLISLPYIVPLIVRYFPVKLCFVILLWLAIALCHPKIADRILDHVQSEDARLARLDRVVKFENQLMKVLANDDDLEDELREVEIFELHRLDKNNMWKPVGFSTTFYALSHPSRVLSIGEDELKDDDTKEHEKTFLDEENEDEDNDVNEVSVSHIEELDPDAHFSRKATLAGIKPPRNWVFTNSPWAIDLEPTEWVKDNCIMDLVSVDDEEKWVYDFVDGTESPDGNIYRRRRWVRNCKRENIAAKRKQETRASSISGSQSTEWLSKTLNNLSLTTS</sequence>
<evidence type="ECO:0000256" key="3">
    <source>
        <dbReference type="ARBA" id="ARBA00022989"/>
    </source>
</evidence>
<dbReference type="AlphaFoldDB" id="A0A1L0C0Z6"/>
<feature type="region of interest" description="Disordered" evidence="5">
    <location>
        <begin position="15"/>
        <end position="53"/>
    </location>
</feature>
<keyword evidence="2 6" id="KW-0812">Transmembrane</keyword>
<dbReference type="InterPro" id="IPR052816">
    <property type="entry name" value="Peroxisomal_Membrane_PEX28-32"/>
</dbReference>
<dbReference type="EMBL" id="LT635760">
    <property type="protein sequence ID" value="SGZ56386.1"/>
    <property type="molecule type" value="Genomic_DNA"/>
</dbReference>
<evidence type="ECO:0000256" key="1">
    <source>
        <dbReference type="ARBA" id="ARBA00004141"/>
    </source>
</evidence>
<feature type="region of interest" description="Disordered" evidence="5">
    <location>
        <begin position="398"/>
        <end position="424"/>
    </location>
</feature>
<feature type="compositionally biased region" description="Basic and acidic residues" evidence="5">
    <location>
        <begin position="403"/>
        <end position="413"/>
    </location>
</feature>
<proteinExistence type="predicted"/>
<evidence type="ECO:0000313" key="9">
    <source>
        <dbReference type="Proteomes" id="UP000182334"/>
    </source>
</evidence>
<dbReference type="STRING" id="45354.A0A1L0C0Z6"/>
<dbReference type="GO" id="GO:0005778">
    <property type="term" value="C:peroxisomal membrane"/>
    <property type="evidence" value="ECO:0007669"/>
    <property type="project" value="UniProtKB-ARBA"/>
</dbReference>
<evidence type="ECO:0000256" key="4">
    <source>
        <dbReference type="ARBA" id="ARBA00023136"/>
    </source>
</evidence>
<name>A0A1L0C0Z6_9ASCO</name>
<evidence type="ECO:0000256" key="6">
    <source>
        <dbReference type="SAM" id="Phobius"/>
    </source>
</evidence>
<keyword evidence="9" id="KW-1185">Reference proteome</keyword>
<keyword evidence="4 6" id="KW-0472">Membrane</keyword>
<evidence type="ECO:0000259" key="7">
    <source>
        <dbReference type="Pfam" id="PF06398"/>
    </source>
</evidence>
<dbReference type="GO" id="GO:0007031">
    <property type="term" value="P:peroxisome organization"/>
    <property type="evidence" value="ECO:0007669"/>
    <property type="project" value="TreeGrafter"/>
</dbReference>
<dbReference type="PANTHER" id="PTHR28304">
    <property type="entry name" value="PEROXISOMAL MEMBRANE PROTEIN PEX29"/>
    <property type="match status" value="1"/>
</dbReference>
<evidence type="ECO:0000256" key="2">
    <source>
        <dbReference type="ARBA" id="ARBA00022692"/>
    </source>
</evidence>
<keyword evidence="3 6" id="KW-1133">Transmembrane helix</keyword>
<feature type="transmembrane region" description="Helical" evidence="6">
    <location>
        <begin position="293"/>
        <end position="311"/>
    </location>
</feature>
<dbReference type="Proteomes" id="UP000182334">
    <property type="component" value="Chromosome V"/>
</dbReference>
<reference evidence="8 9" key="1">
    <citation type="submission" date="2016-10" db="EMBL/GenBank/DDBJ databases">
        <authorList>
            <person name="de Groot N.N."/>
        </authorList>
    </citation>
    <scope>NUCLEOTIDE SEQUENCE [LARGE SCALE GENOMIC DNA]</scope>
    <source>
        <strain evidence="8 9">CBS 141442</strain>
    </source>
</reference>
<protein>
    <submittedName>
        <fullName evidence="8">CIC11C00000004658</fullName>
    </submittedName>
</protein>
<dbReference type="Pfam" id="PF06398">
    <property type="entry name" value="Pex24p"/>
    <property type="match status" value="1"/>
</dbReference>